<dbReference type="VEuPathDB" id="FungiDB:PTTG_30819"/>
<evidence type="ECO:0000313" key="2">
    <source>
        <dbReference type="EMBL" id="OAV85068.1"/>
    </source>
</evidence>
<reference evidence="2" key="2">
    <citation type="submission" date="2016-05" db="EMBL/GenBank/DDBJ databases">
        <title>Comparative analysis highlights variable genome content of wheat rusts and divergence of the mating loci.</title>
        <authorList>
            <person name="Cuomo C.A."/>
            <person name="Bakkeren G."/>
            <person name="Szabo L."/>
            <person name="Khalil H."/>
            <person name="Joly D."/>
            <person name="Goldberg J."/>
            <person name="Young S."/>
            <person name="Zeng Q."/>
            <person name="Fellers J."/>
        </authorList>
    </citation>
    <scope>NUCLEOTIDE SEQUENCE [LARGE SCALE GENOMIC DNA]</scope>
    <source>
        <strain evidence="2">1-1 BBBD Race 1</strain>
    </source>
</reference>
<feature type="region of interest" description="Disordered" evidence="1">
    <location>
        <begin position="133"/>
        <end position="169"/>
    </location>
</feature>
<dbReference type="EMBL" id="ADAS02007461">
    <property type="protein sequence ID" value="OAV85068.1"/>
    <property type="molecule type" value="Genomic_DNA"/>
</dbReference>
<reference evidence="3 4" key="3">
    <citation type="journal article" date="2017" name="G3 (Bethesda)">
        <title>Comparative analysis highlights variable genome content of wheat rusts and divergence of the mating loci.</title>
        <authorList>
            <person name="Cuomo C.A."/>
            <person name="Bakkeren G."/>
            <person name="Khalil H.B."/>
            <person name="Panwar V."/>
            <person name="Joly D."/>
            <person name="Linning R."/>
            <person name="Sakthikumar S."/>
            <person name="Song X."/>
            <person name="Adiconis X."/>
            <person name="Fan L."/>
            <person name="Goldberg J.M."/>
            <person name="Levin J.Z."/>
            <person name="Young S."/>
            <person name="Zeng Q."/>
            <person name="Anikster Y."/>
            <person name="Bruce M."/>
            <person name="Wang M."/>
            <person name="Yin C."/>
            <person name="McCallum B."/>
            <person name="Szabo L.J."/>
            <person name="Hulbert S."/>
            <person name="Chen X."/>
            <person name="Fellers J.P."/>
        </authorList>
    </citation>
    <scope>NUCLEOTIDE SEQUENCE</scope>
    <source>
        <strain evidence="3">isolate 1-1 / race 1 (BBBD)</strain>
        <strain evidence="4">Isolate 1-1 / race 1 (BBBD)</strain>
    </source>
</reference>
<evidence type="ECO:0000313" key="3">
    <source>
        <dbReference type="EnsemblFungi" id="PTTG_30819-t43_1-p1"/>
    </source>
</evidence>
<feature type="region of interest" description="Disordered" evidence="1">
    <location>
        <begin position="1"/>
        <end position="24"/>
    </location>
</feature>
<accession>A0A180FXT0</accession>
<dbReference type="EnsemblFungi" id="PTTG_30819-t43_1">
    <property type="protein sequence ID" value="PTTG_30819-t43_1-p1"/>
    <property type="gene ID" value="PTTG_30819"/>
</dbReference>
<protein>
    <submittedName>
        <fullName evidence="2 3">Uncharacterized protein</fullName>
    </submittedName>
</protein>
<reference evidence="2" key="1">
    <citation type="submission" date="2009-11" db="EMBL/GenBank/DDBJ databases">
        <authorList>
            <consortium name="The Broad Institute Genome Sequencing Platform"/>
            <person name="Ward D."/>
            <person name="Feldgarden M."/>
            <person name="Earl A."/>
            <person name="Young S.K."/>
            <person name="Zeng Q."/>
            <person name="Koehrsen M."/>
            <person name="Alvarado L."/>
            <person name="Berlin A."/>
            <person name="Bochicchio J."/>
            <person name="Borenstein D."/>
            <person name="Chapman S.B."/>
            <person name="Chen Z."/>
            <person name="Engels R."/>
            <person name="Freedman E."/>
            <person name="Gellesch M."/>
            <person name="Goldberg J."/>
            <person name="Griggs A."/>
            <person name="Gujja S."/>
            <person name="Heilman E."/>
            <person name="Heiman D."/>
            <person name="Hepburn T."/>
            <person name="Howarth C."/>
            <person name="Jen D."/>
            <person name="Larson L."/>
            <person name="Lewis B."/>
            <person name="Mehta T."/>
            <person name="Park D."/>
            <person name="Pearson M."/>
            <person name="Roberts A."/>
            <person name="Saif S."/>
            <person name="Shea T."/>
            <person name="Shenoy N."/>
            <person name="Sisk P."/>
            <person name="Stolte C."/>
            <person name="Sykes S."/>
            <person name="Thomson T."/>
            <person name="Walk T."/>
            <person name="White J."/>
            <person name="Yandava C."/>
            <person name="Izard J."/>
            <person name="Baranova O.V."/>
            <person name="Blanton J.M."/>
            <person name="Tanner A.C."/>
            <person name="Dewhirst F.E."/>
            <person name="Haas B."/>
            <person name="Nusbaum C."/>
            <person name="Birren B."/>
        </authorList>
    </citation>
    <scope>NUCLEOTIDE SEQUENCE [LARGE SCALE GENOMIC DNA]</scope>
    <source>
        <strain evidence="2">1-1 BBBD Race 1</strain>
    </source>
</reference>
<proteinExistence type="predicted"/>
<gene>
    <name evidence="2" type="ORF">PTTG_30819</name>
</gene>
<sequence length="242" mass="26096">MIVPGFSASTLVSPSGSDPSHAPHLRDEVKLRSSLFPIPTADLRSSRPLRQMAEPLISLQEEVKLCSPSHLTPIPNLCSSLQPRQMAEHAILISDLCSSSQLRQAAELLIPPSSLRDEVKLLPLPSCVAEPPRALNDTVPSPPFEPLYSTTSESSSISTSPRSPALNTHLSSSPIIPTLSDLPIQIPFSLQLFNSTPSELSELTNSELGHPSPPVRTTFNHPCHLRSGYSCGAFQTRSKSPS</sequence>
<organism evidence="2">
    <name type="scientific">Puccinia triticina (isolate 1-1 / race 1 (BBBD))</name>
    <name type="common">Brown leaf rust fungus</name>
    <dbReference type="NCBI Taxonomy" id="630390"/>
    <lineage>
        <taxon>Eukaryota</taxon>
        <taxon>Fungi</taxon>
        <taxon>Dikarya</taxon>
        <taxon>Basidiomycota</taxon>
        <taxon>Pucciniomycotina</taxon>
        <taxon>Pucciniomycetes</taxon>
        <taxon>Pucciniales</taxon>
        <taxon>Pucciniaceae</taxon>
        <taxon>Puccinia</taxon>
    </lineage>
</organism>
<name>A0A180FXT0_PUCT1</name>
<feature type="compositionally biased region" description="Polar residues" evidence="1">
    <location>
        <begin position="7"/>
        <end position="18"/>
    </location>
</feature>
<feature type="compositionally biased region" description="Low complexity" evidence="1">
    <location>
        <begin position="149"/>
        <end position="163"/>
    </location>
</feature>
<keyword evidence="4" id="KW-1185">Reference proteome</keyword>
<reference evidence="3" key="4">
    <citation type="submission" date="2025-05" db="UniProtKB">
        <authorList>
            <consortium name="EnsemblFungi"/>
        </authorList>
    </citation>
    <scope>IDENTIFICATION</scope>
    <source>
        <strain evidence="3">isolate 1-1 / race 1 (BBBD)</strain>
    </source>
</reference>
<dbReference type="AlphaFoldDB" id="A0A180FXT0"/>
<dbReference type="Proteomes" id="UP000005240">
    <property type="component" value="Unassembled WGS sequence"/>
</dbReference>
<evidence type="ECO:0000313" key="4">
    <source>
        <dbReference type="Proteomes" id="UP000005240"/>
    </source>
</evidence>
<evidence type="ECO:0000256" key="1">
    <source>
        <dbReference type="SAM" id="MobiDB-lite"/>
    </source>
</evidence>